<evidence type="ECO:0000313" key="1">
    <source>
        <dbReference type="EMBL" id="QEL20874.1"/>
    </source>
</evidence>
<organism evidence="1 2">
    <name type="scientific">Limnoglobus roseus</name>
    <dbReference type="NCBI Taxonomy" id="2598579"/>
    <lineage>
        <taxon>Bacteria</taxon>
        <taxon>Pseudomonadati</taxon>
        <taxon>Planctomycetota</taxon>
        <taxon>Planctomycetia</taxon>
        <taxon>Gemmatales</taxon>
        <taxon>Gemmataceae</taxon>
        <taxon>Limnoglobus</taxon>
    </lineage>
</organism>
<evidence type="ECO:0008006" key="3">
    <source>
        <dbReference type="Google" id="ProtNLM"/>
    </source>
</evidence>
<keyword evidence="2" id="KW-1185">Reference proteome</keyword>
<proteinExistence type="predicted"/>
<accession>A0A5C1AUF8</accession>
<sequence length="255" mass="27948">MTEAEWLAFVDPYRALESLAESDLLTDRKQRLIDCACVRRVPNLFDIDCCARAVLAAERFADDLIGLDELRDVQAEVLQEKDAQVSLNVQRYLATDYKPDNRLNGLLPPDAPQIPNLYSLLAAAGGVAWEYRGGTDPLRHAAEAIAWRTIDQGSVSAGITAKGRFHAERVEQVRLIHDVIGNPFRPVAFDPAWLTTTAVGLAESIYADRAFDRLPILADALQDAGCEDGAILGHCRGDRVHARGCWVVDGVLGKG</sequence>
<dbReference type="EMBL" id="CP042425">
    <property type="protein sequence ID" value="QEL20874.1"/>
    <property type="molecule type" value="Genomic_DNA"/>
</dbReference>
<evidence type="ECO:0000313" key="2">
    <source>
        <dbReference type="Proteomes" id="UP000324974"/>
    </source>
</evidence>
<protein>
    <recommendedName>
        <fullName evidence="3">SMI1/KNR4 family protein</fullName>
    </recommendedName>
</protein>
<dbReference type="AlphaFoldDB" id="A0A5C1AUF8"/>
<dbReference type="Proteomes" id="UP000324974">
    <property type="component" value="Chromosome"/>
</dbReference>
<dbReference type="KEGG" id="lrs:PX52LOC_07995"/>
<name>A0A5C1AUF8_9BACT</name>
<reference evidence="2" key="1">
    <citation type="submission" date="2019-08" db="EMBL/GenBank/DDBJ databases">
        <title>Limnoglobus roseus gen. nov., sp. nov., a novel freshwater planctomycete with a giant genome from the family Gemmataceae.</title>
        <authorList>
            <person name="Kulichevskaya I.S."/>
            <person name="Naumoff D.G."/>
            <person name="Miroshnikov K."/>
            <person name="Ivanova A."/>
            <person name="Philippov D.A."/>
            <person name="Hakobyan A."/>
            <person name="Rijpstra I.C."/>
            <person name="Sinninghe Damste J.S."/>
            <person name="Liesack W."/>
            <person name="Dedysh S.N."/>
        </authorList>
    </citation>
    <scope>NUCLEOTIDE SEQUENCE [LARGE SCALE GENOMIC DNA]</scope>
    <source>
        <strain evidence="2">PX52</strain>
    </source>
</reference>
<dbReference type="RefSeq" id="WP_246173608.1">
    <property type="nucleotide sequence ID" value="NZ_CP042425.1"/>
</dbReference>
<gene>
    <name evidence="1" type="ORF">PX52LOC_07995</name>
</gene>